<dbReference type="InterPro" id="IPR002645">
    <property type="entry name" value="STAS_dom"/>
</dbReference>
<proteinExistence type="predicted"/>
<keyword evidence="4" id="KW-1185">Reference proteome</keyword>
<keyword evidence="1" id="KW-0597">Phosphoprotein</keyword>
<dbReference type="PANTHER" id="PTHR33745">
    <property type="entry name" value="RSBT ANTAGONIST PROTEIN RSBS-RELATED"/>
    <property type="match status" value="1"/>
</dbReference>
<organism evidence="3 4">
    <name type="scientific">Fictibacillus barbaricus</name>
    <dbReference type="NCBI Taxonomy" id="182136"/>
    <lineage>
        <taxon>Bacteria</taxon>
        <taxon>Bacillati</taxon>
        <taxon>Bacillota</taxon>
        <taxon>Bacilli</taxon>
        <taxon>Bacillales</taxon>
        <taxon>Fictibacillaceae</taxon>
        <taxon>Fictibacillus</taxon>
    </lineage>
</organism>
<comment type="caution">
    <text evidence="3">The sequence shown here is derived from an EMBL/GenBank/DDBJ whole genome shotgun (WGS) entry which is preliminary data.</text>
</comment>
<dbReference type="RefSeq" id="WP_310256386.1">
    <property type="nucleotide sequence ID" value="NZ_JAVDWA010000001.1"/>
</dbReference>
<dbReference type="PROSITE" id="PS50801">
    <property type="entry name" value="STAS"/>
    <property type="match status" value="1"/>
</dbReference>
<dbReference type="PANTHER" id="PTHR33745:SF3">
    <property type="entry name" value="RSBT CO-ANTAGONIST PROTEIN RSBRC"/>
    <property type="match status" value="1"/>
</dbReference>
<reference evidence="3 4" key="1">
    <citation type="submission" date="2023-07" db="EMBL/GenBank/DDBJ databases">
        <title>Sorghum-associated microbial communities from plants grown in Nebraska, USA.</title>
        <authorList>
            <person name="Schachtman D."/>
        </authorList>
    </citation>
    <scope>NUCLEOTIDE SEQUENCE [LARGE SCALE GENOMIC DNA]</scope>
    <source>
        <strain evidence="3 4">BE211</strain>
    </source>
</reference>
<evidence type="ECO:0000313" key="4">
    <source>
        <dbReference type="Proteomes" id="UP001258181"/>
    </source>
</evidence>
<dbReference type="Proteomes" id="UP001258181">
    <property type="component" value="Unassembled WGS sequence"/>
</dbReference>
<dbReference type="InterPro" id="IPR036513">
    <property type="entry name" value="STAS_dom_sf"/>
</dbReference>
<accession>A0ABU1TWX0</accession>
<dbReference type="Gene3D" id="3.30.750.24">
    <property type="entry name" value="STAS domain"/>
    <property type="match status" value="1"/>
</dbReference>
<dbReference type="InterPro" id="IPR051932">
    <property type="entry name" value="Bact_StressResp_Reg"/>
</dbReference>
<gene>
    <name evidence="3" type="ORF">J2X07_000673</name>
</gene>
<evidence type="ECO:0000256" key="1">
    <source>
        <dbReference type="ARBA" id="ARBA00022553"/>
    </source>
</evidence>
<dbReference type="SUPFAM" id="SSF52091">
    <property type="entry name" value="SpoIIaa-like"/>
    <property type="match status" value="1"/>
</dbReference>
<name>A0ABU1TWX0_9BACL</name>
<dbReference type="Pfam" id="PF01740">
    <property type="entry name" value="STAS"/>
    <property type="match status" value="1"/>
</dbReference>
<dbReference type="CDD" id="cd07041">
    <property type="entry name" value="STAS_RsbR_RsbS_like"/>
    <property type="match status" value="1"/>
</dbReference>
<dbReference type="EMBL" id="JAVDWA010000001">
    <property type="protein sequence ID" value="MDR7071698.1"/>
    <property type="molecule type" value="Genomic_DNA"/>
</dbReference>
<evidence type="ECO:0000259" key="2">
    <source>
        <dbReference type="PROSITE" id="PS50801"/>
    </source>
</evidence>
<protein>
    <submittedName>
        <fullName evidence="3">RsbT co-antagonist protein RsbR</fullName>
    </submittedName>
</protein>
<sequence length="273" mass="31253">MNYELQQYLLNRAKDSSENWYATLLKDDTTGVFASRDPHTIESYRESNHKFHLMLCTVFSEDNEIFQLGLDAYIDVMIKNRDFLNTPLHFILRELQRTQDLFLDLIQDFLKQEFGDFVPEESLAWNRSIIDAINLIILKYVEADYQNALGKLDIQRDVITELSSPVIQLSRDTGLLPIVGDIDTNRAQHMIETTLEQCTKKNIDRLFIDLSGVLVIDTMVAHQIFKLVDSLKLLGIDPILSGLRPEIAQTAVQLGVSFDNIKITSTLAKALNF</sequence>
<feature type="domain" description="STAS" evidence="2">
    <location>
        <begin position="163"/>
        <end position="273"/>
    </location>
</feature>
<evidence type="ECO:0000313" key="3">
    <source>
        <dbReference type="EMBL" id="MDR7071698.1"/>
    </source>
</evidence>